<dbReference type="CDD" id="cd08023">
    <property type="entry name" value="GH16_laminarinase_like"/>
    <property type="match status" value="1"/>
</dbReference>
<comment type="caution">
    <text evidence="3">The sequence shown here is derived from an EMBL/GenBank/DDBJ whole genome shotgun (WGS) entry which is preliminary data.</text>
</comment>
<dbReference type="GO" id="GO:0005975">
    <property type="term" value="P:carbohydrate metabolic process"/>
    <property type="evidence" value="ECO:0007669"/>
    <property type="project" value="InterPro"/>
</dbReference>
<dbReference type="SUPFAM" id="SSF49899">
    <property type="entry name" value="Concanavalin A-like lectins/glucanases"/>
    <property type="match status" value="1"/>
</dbReference>
<dbReference type="Pfam" id="PF00652">
    <property type="entry name" value="Ricin_B_lectin"/>
    <property type="match status" value="1"/>
</dbReference>
<evidence type="ECO:0000313" key="3">
    <source>
        <dbReference type="EMBL" id="KAJ6646062.1"/>
    </source>
</evidence>
<dbReference type="AlphaFoldDB" id="A0A9Q0N9Z4"/>
<protein>
    <submittedName>
        <fullName evidence="3">Beta-glucanase</fullName>
    </submittedName>
</protein>
<dbReference type="InterPro" id="IPR000772">
    <property type="entry name" value="Ricin_B_lectin"/>
</dbReference>
<dbReference type="SUPFAM" id="SSF50370">
    <property type="entry name" value="Ricin B-like lectins"/>
    <property type="match status" value="1"/>
</dbReference>
<dbReference type="PROSITE" id="PS51762">
    <property type="entry name" value="GH16_2"/>
    <property type="match status" value="1"/>
</dbReference>
<reference evidence="3" key="1">
    <citation type="submission" date="2022-07" db="EMBL/GenBank/DDBJ databases">
        <authorList>
            <person name="Trinca V."/>
            <person name="Uliana J.V.C."/>
            <person name="Torres T.T."/>
            <person name="Ward R.J."/>
            <person name="Monesi N."/>
        </authorList>
    </citation>
    <scope>NUCLEOTIDE SEQUENCE</scope>
    <source>
        <strain evidence="3">HSMRA1968</strain>
        <tissue evidence="3">Whole embryos</tissue>
    </source>
</reference>
<dbReference type="PANTHER" id="PTHR10963">
    <property type="entry name" value="GLYCOSYL HYDROLASE-RELATED"/>
    <property type="match status" value="1"/>
</dbReference>
<dbReference type="EMBL" id="WJQU01000001">
    <property type="protein sequence ID" value="KAJ6646062.1"/>
    <property type="molecule type" value="Genomic_DNA"/>
</dbReference>
<dbReference type="Pfam" id="PF00722">
    <property type="entry name" value="Glyco_hydro_16"/>
    <property type="match status" value="1"/>
</dbReference>
<dbReference type="InterPro" id="IPR050546">
    <property type="entry name" value="Glycosyl_Hydrlase_16"/>
</dbReference>
<dbReference type="PANTHER" id="PTHR10963:SF55">
    <property type="entry name" value="GLYCOSIDE HYDROLASE FAMILY 16 PROTEIN"/>
    <property type="match status" value="1"/>
</dbReference>
<dbReference type="InterPro" id="IPR013320">
    <property type="entry name" value="ConA-like_dom_sf"/>
</dbReference>
<dbReference type="SMART" id="SM00458">
    <property type="entry name" value="RICIN"/>
    <property type="match status" value="1"/>
</dbReference>
<feature type="non-terminal residue" evidence="3">
    <location>
        <position position="359"/>
    </location>
</feature>
<gene>
    <name evidence="3" type="primary">bglA_2</name>
    <name evidence="3" type="ORF">Bhyg_01271</name>
</gene>
<proteinExistence type="inferred from homology"/>
<accession>A0A9Q0N9Z4</accession>
<dbReference type="InterPro" id="IPR035992">
    <property type="entry name" value="Ricin_B-like_lectins"/>
</dbReference>
<dbReference type="CDD" id="cd00161">
    <property type="entry name" value="beta-trefoil_Ricin-like"/>
    <property type="match status" value="1"/>
</dbReference>
<name>A0A9Q0N9Z4_9DIPT</name>
<dbReference type="PROSITE" id="PS50231">
    <property type="entry name" value="RICIN_B_LECTIN"/>
    <property type="match status" value="1"/>
</dbReference>
<evidence type="ECO:0000256" key="1">
    <source>
        <dbReference type="ARBA" id="ARBA00006865"/>
    </source>
</evidence>
<keyword evidence="4" id="KW-1185">Reference proteome</keyword>
<dbReference type="InterPro" id="IPR000757">
    <property type="entry name" value="Beta-glucanase-like"/>
</dbReference>
<feature type="non-terminal residue" evidence="3">
    <location>
        <position position="1"/>
    </location>
</feature>
<dbReference type="Gene3D" id="2.60.120.200">
    <property type="match status" value="1"/>
</dbReference>
<organism evidence="3 4">
    <name type="scientific">Pseudolycoriella hygida</name>
    <dbReference type="NCBI Taxonomy" id="35572"/>
    <lineage>
        <taxon>Eukaryota</taxon>
        <taxon>Metazoa</taxon>
        <taxon>Ecdysozoa</taxon>
        <taxon>Arthropoda</taxon>
        <taxon>Hexapoda</taxon>
        <taxon>Insecta</taxon>
        <taxon>Pterygota</taxon>
        <taxon>Neoptera</taxon>
        <taxon>Endopterygota</taxon>
        <taxon>Diptera</taxon>
        <taxon>Nematocera</taxon>
        <taxon>Sciaroidea</taxon>
        <taxon>Sciaridae</taxon>
        <taxon>Pseudolycoriella</taxon>
    </lineage>
</organism>
<dbReference type="Proteomes" id="UP001151699">
    <property type="component" value="Chromosome A"/>
</dbReference>
<dbReference type="Gene3D" id="2.80.10.50">
    <property type="match status" value="1"/>
</dbReference>
<dbReference type="GO" id="GO:0004553">
    <property type="term" value="F:hydrolase activity, hydrolyzing O-glycosyl compounds"/>
    <property type="evidence" value="ECO:0007669"/>
    <property type="project" value="InterPro"/>
</dbReference>
<evidence type="ECO:0000259" key="2">
    <source>
        <dbReference type="PROSITE" id="PS51762"/>
    </source>
</evidence>
<sequence length="359" mass="39091">YISAQTLIWSDEFDGAAGQLPDTSKWSYNTGGDGWGNQELQYYTDSALNDALDGNGNLVITARKENPHNFECWYGQCEYTSARLLTAGKFSHLYGIFEARIKLPIGQGFWPAFWMLGDNFGYVDWPECGEIDIMENVGSDALNIRGSLHGTGYSGDDRLTSAFHSPNGQPLANNFHIYRIDWSPSSITFSVDGINYGAKTPSDSHGNRWVFDQPFFVILNLAVGGYGPGYPDDTSFFPQTMVIDYVRAYSASDTPSPISKKIKSAAGELCLDVAGANNANETPVQVARCSAGGSTANGANVQIYDCNGTGAQQWTVSAANDIVSLSAHRCLDIRMPAEDGALTQIWDCSGNLNQKWNTV</sequence>
<feature type="domain" description="GH16" evidence="2">
    <location>
        <begin position="1"/>
        <end position="254"/>
    </location>
</feature>
<comment type="similarity">
    <text evidence="1">Belongs to the glycosyl hydrolase 16 family.</text>
</comment>
<dbReference type="OrthoDB" id="7772021at2759"/>
<evidence type="ECO:0000313" key="4">
    <source>
        <dbReference type="Proteomes" id="UP001151699"/>
    </source>
</evidence>